<evidence type="ECO:0000313" key="2">
    <source>
        <dbReference type="Proteomes" id="UP000219775"/>
    </source>
</evidence>
<comment type="caution">
    <text evidence="1">The sequence shown here is derived from an EMBL/GenBank/DDBJ whole genome shotgun (WGS) entry which is preliminary data.</text>
</comment>
<dbReference type="RefSeq" id="WP_097969398.1">
    <property type="nucleotide sequence ID" value="NZ_NUDP01000036.1"/>
</dbReference>
<name>A0A2A8C6V2_9BACI</name>
<accession>A0A2A8C6V2</accession>
<dbReference type="EMBL" id="NUDP01000036">
    <property type="protein sequence ID" value="PEM70220.1"/>
    <property type="molecule type" value="Genomic_DNA"/>
</dbReference>
<gene>
    <name evidence="1" type="ORF">CN613_10090</name>
</gene>
<protein>
    <submittedName>
        <fullName evidence="1">Uncharacterized protein</fullName>
    </submittedName>
</protein>
<proteinExistence type="predicted"/>
<dbReference type="Proteomes" id="UP000219775">
    <property type="component" value="Unassembled WGS sequence"/>
</dbReference>
<sequence length="67" mass="7973">MNHHVYVSSHETPNRFEYVTHHGLIACCWDIKVLSFERDCWVKTVLDNPKGILNIQEYLQMRLNEEA</sequence>
<dbReference type="AlphaFoldDB" id="A0A2A8C6V2"/>
<reference evidence="1 2" key="1">
    <citation type="submission" date="2017-09" db="EMBL/GenBank/DDBJ databases">
        <title>Large-scale bioinformatics analysis of Bacillus genomes uncovers conserved roles of natural products in bacterial physiology.</title>
        <authorList>
            <consortium name="Agbiome Team Llc"/>
            <person name="Bleich R.M."/>
            <person name="Grubbs K.J."/>
            <person name="Santa Maria K.C."/>
            <person name="Allen S.E."/>
            <person name="Farag S."/>
            <person name="Shank E.A."/>
            <person name="Bowers A."/>
        </authorList>
    </citation>
    <scope>NUCLEOTIDE SEQUENCE [LARGE SCALE GENOMIC DNA]</scope>
    <source>
        <strain evidence="1 2">AFS009893</strain>
    </source>
</reference>
<evidence type="ECO:0000313" key="1">
    <source>
        <dbReference type="EMBL" id="PEM70220.1"/>
    </source>
</evidence>
<organism evidence="1 2">
    <name type="scientific">Bacillus pseudomycoides</name>
    <dbReference type="NCBI Taxonomy" id="64104"/>
    <lineage>
        <taxon>Bacteria</taxon>
        <taxon>Bacillati</taxon>
        <taxon>Bacillota</taxon>
        <taxon>Bacilli</taxon>
        <taxon>Bacillales</taxon>
        <taxon>Bacillaceae</taxon>
        <taxon>Bacillus</taxon>
        <taxon>Bacillus cereus group</taxon>
    </lineage>
</organism>